<proteinExistence type="predicted"/>
<reference evidence="1 2" key="1">
    <citation type="submission" date="2020-10" db="EMBL/GenBank/DDBJ databases">
        <title>Eggerthella sp. nov., isolated from human feces.</title>
        <authorList>
            <person name="Yajun G."/>
        </authorList>
    </citation>
    <scope>NUCLEOTIDE SEQUENCE [LARGE SCALE GENOMIC DNA]</scope>
    <source>
        <strain evidence="1 2">HF-1101</strain>
    </source>
</reference>
<dbReference type="KEGG" id="egd:GS424_008930"/>
<name>A0A6L7IT98_9ACTN</name>
<dbReference type="AlphaFoldDB" id="A0A6L7IT98"/>
<gene>
    <name evidence="1" type="ORF">GS424_008930</name>
</gene>
<evidence type="ECO:0000313" key="2">
    <source>
        <dbReference type="Proteomes" id="UP000478463"/>
    </source>
</evidence>
<evidence type="ECO:0000313" key="1">
    <source>
        <dbReference type="EMBL" id="QOS69996.1"/>
    </source>
</evidence>
<dbReference type="EMBL" id="CP063310">
    <property type="protein sequence ID" value="QOS69996.1"/>
    <property type="molecule type" value="Genomic_DNA"/>
</dbReference>
<accession>A0A6L7IT98</accession>
<sequence length="163" mass="17682">MEIAYCSFMDLFGIVDDDSLVWGDPFYPFLVYGVGVAVCAIALVPLKERLLARRRSTACAAAQFFLITVGVCLVMELAMGLMLNQPNLAGEYPLWDNSALPFNVLGQAWLVNDLALGAVAMLYAWTIYPASEKLLAKVPPRIMNAAAALTVAAFVVLCIVKFA</sequence>
<dbReference type="Pfam" id="PF06541">
    <property type="entry name" value="ABC_trans_CmpB"/>
    <property type="match status" value="1"/>
</dbReference>
<protein>
    <submittedName>
        <fullName evidence="1">Uncharacterized protein</fullName>
    </submittedName>
</protein>
<dbReference type="Proteomes" id="UP000478463">
    <property type="component" value="Chromosome"/>
</dbReference>
<organism evidence="1 2">
    <name type="scientific">Eggerthella guodeyinii</name>
    <dbReference type="NCBI Taxonomy" id="2690837"/>
    <lineage>
        <taxon>Bacteria</taxon>
        <taxon>Bacillati</taxon>
        <taxon>Actinomycetota</taxon>
        <taxon>Coriobacteriia</taxon>
        <taxon>Eggerthellales</taxon>
        <taxon>Eggerthellaceae</taxon>
        <taxon>Eggerthella</taxon>
    </lineage>
</organism>
<dbReference type="InterPro" id="IPR010540">
    <property type="entry name" value="CmpB_TMEM229"/>
</dbReference>